<feature type="compositionally biased region" description="Pro residues" evidence="1">
    <location>
        <begin position="18"/>
        <end position="35"/>
    </location>
</feature>
<dbReference type="EMBL" id="JARKIE010000095">
    <property type="protein sequence ID" value="KAJ7686511.1"/>
    <property type="molecule type" value="Genomic_DNA"/>
</dbReference>
<feature type="region of interest" description="Disordered" evidence="1">
    <location>
        <begin position="124"/>
        <end position="154"/>
    </location>
</feature>
<comment type="caution">
    <text evidence="2">The sequence shown here is derived from an EMBL/GenBank/DDBJ whole genome shotgun (WGS) entry which is preliminary data.</text>
</comment>
<evidence type="ECO:0000256" key="1">
    <source>
        <dbReference type="SAM" id="MobiDB-lite"/>
    </source>
</evidence>
<feature type="compositionally biased region" description="Polar residues" evidence="1">
    <location>
        <begin position="1"/>
        <end position="17"/>
    </location>
</feature>
<gene>
    <name evidence="2" type="ORF">B0H17DRAFT_712999</name>
</gene>
<accession>A0AAD7D9P4</accession>
<feature type="region of interest" description="Disordered" evidence="1">
    <location>
        <begin position="194"/>
        <end position="216"/>
    </location>
</feature>
<sequence>MQPSPESTKHIPQTRDTPSPPPPGRNPLFSPPPSWPSHSIKIFDTAVSPGSKLTTKQRLARATVAPALPRESPVKNAVPPQPAAASDDAMDIDVSPTLVPNDTANTADGDVTHEISPMLALMHTEDDLPHGAGGTGLYRSDEDPYASLPKNGDSIDSMDVDMDFGGGDGAEPFDAGDGPYMNAEAFLNTVQIPAPSKPPNPDYRPTQPVRPPAPVPQWSWNGKLTITVRDAVQTVCEHVTLTDATAPTVPNKPRINSFVKLTSKELNFPVFYGAHDLQMVLPACQPVQQFARLTAAGPDADSFELLARYMAREGQVVVLPAVWDDDEVIGYLMVFAPTALAGVLDVPPNLSTPDCLIVALVYKTEKVPPLRRHHKRFPYLAPALPSRDQWLKSLRDDKMYHISLRIVKLPPLIQEFAYKHASVVWFERAPGDEQDKDTEHLLRVLKKSKAGVVSPRDPAAELVFVHVAALKNVHNLPLLAQRRLRPDVWFCSYGTCATEPLSRWGTREIYQLGGVVTFTPEALVRDAWGVLKTIRNIHAHPLWICYLLPQVIGMALRLYEEDESMQDYRGSLPLALDRIFDAIVDGKVALVCAPPVNGSKEEWTLAHGIFAPRTKNVMLEHCLKSFEDAYASSMQSDWGTLAHNDLLEDMRRMQVQPAISDLYRRFVVLDAGPDILMHDGEDGIEWFAIGNFDFNDDYMKSASEQPSS</sequence>
<proteinExistence type="predicted"/>
<feature type="compositionally biased region" description="Pro residues" evidence="1">
    <location>
        <begin position="195"/>
        <end position="215"/>
    </location>
</feature>
<keyword evidence="3" id="KW-1185">Reference proteome</keyword>
<reference evidence="2" key="1">
    <citation type="submission" date="2023-03" db="EMBL/GenBank/DDBJ databases">
        <title>Massive genome expansion in bonnet fungi (Mycena s.s.) driven by repeated elements and novel gene families across ecological guilds.</title>
        <authorList>
            <consortium name="Lawrence Berkeley National Laboratory"/>
            <person name="Harder C.B."/>
            <person name="Miyauchi S."/>
            <person name="Viragh M."/>
            <person name="Kuo A."/>
            <person name="Thoen E."/>
            <person name="Andreopoulos B."/>
            <person name="Lu D."/>
            <person name="Skrede I."/>
            <person name="Drula E."/>
            <person name="Henrissat B."/>
            <person name="Morin E."/>
            <person name="Kohler A."/>
            <person name="Barry K."/>
            <person name="LaButti K."/>
            <person name="Morin E."/>
            <person name="Salamov A."/>
            <person name="Lipzen A."/>
            <person name="Mereny Z."/>
            <person name="Hegedus B."/>
            <person name="Baldrian P."/>
            <person name="Stursova M."/>
            <person name="Weitz H."/>
            <person name="Taylor A."/>
            <person name="Grigoriev I.V."/>
            <person name="Nagy L.G."/>
            <person name="Martin F."/>
            <person name="Kauserud H."/>
        </authorList>
    </citation>
    <scope>NUCLEOTIDE SEQUENCE</scope>
    <source>
        <strain evidence="2">CBHHK067</strain>
    </source>
</reference>
<evidence type="ECO:0000313" key="2">
    <source>
        <dbReference type="EMBL" id="KAJ7686511.1"/>
    </source>
</evidence>
<organism evidence="2 3">
    <name type="scientific">Mycena rosella</name>
    <name type="common">Pink bonnet</name>
    <name type="synonym">Agaricus rosellus</name>
    <dbReference type="NCBI Taxonomy" id="1033263"/>
    <lineage>
        <taxon>Eukaryota</taxon>
        <taxon>Fungi</taxon>
        <taxon>Dikarya</taxon>
        <taxon>Basidiomycota</taxon>
        <taxon>Agaricomycotina</taxon>
        <taxon>Agaricomycetes</taxon>
        <taxon>Agaricomycetidae</taxon>
        <taxon>Agaricales</taxon>
        <taxon>Marasmiineae</taxon>
        <taxon>Mycenaceae</taxon>
        <taxon>Mycena</taxon>
    </lineage>
</organism>
<dbReference type="Proteomes" id="UP001221757">
    <property type="component" value="Unassembled WGS sequence"/>
</dbReference>
<feature type="region of interest" description="Disordered" evidence="1">
    <location>
        <begin position="1"/>
        <end position="88"/>
    </location>
</feature>
<dbReference type="AlphaFoldDB" id="A0AAD7D9P4"/>
<name>A0AAD7D9P4_MYCRO</name>
<evidence type="ECO:0000313" key="3">
    <source>
        <dbReference type="Proteomes" id="UP001221757"/>
    </source>
</evidence>
<protein>
    <submittedName>
        <fullName evidence="2">Uncharacterized protein</fullName>
    </submittedName>
</protein>